<dbReference type="Proteomes" id="UP000319143">
    <property type="component" value="Unassembled WGS sequence"/>
</dbReference>
<dbReference type="InterPro" id="IPR051915">
    <property type="entry name" value="Cellulose_Degrad_GH3"/>
</dbReference>
<evidence type="ECO:0000256" key="1">
    <source>
        <dbReference type="ARBA" id="ARBA00000448"/>
    </source>
</evidence>
<feature type="domain" description="Glycoside hydrolase family 3 C-terminal" evidence="10">
    <location>
        <begin position="421"/>
        <end position="624"/>
    </location>
</feature>
<dbReference type="InterPro" id="IPR002772">
    <property type="entry name" value="Glyco_hydro_3_C"/>
</dbReference>
<accession>A0A5C6D960</accession>
<evidence type="ECO:0000256" key="8">
    <source>
        <dbReference type="SAM" id="SignalP"/>
    </source>
</evidence>
<dbReference type="GO" id="GO:0009251">
    <property type="term" value="P:glucan catabolic process"/>
    <property type="evidence" value="ECO:0007669"/>
    <property type="project" value="TreeGrafter"/>
</dbReference>
<evidence type="ECO:0000256" key="5">
    <source>
        <dbReference type="ARBA" id="ARBA00022801"/>
    </source>
</evidence>
<dbReference type="GO" id="GO:0008422">
    <property type="term" value="F:beta-glucosidase activity"/>
    <property type="evidence" value="ECO:0007669"/>
    <property type="project" value="UniProtKB-EC"/>
</dbReference>
<keyword evidence="6 7" id="KW-0326">Glycosidase</keyword>
<dbReference type="InterPro" id="IPR036962">
    <property type="entry name" value="Glyco_hydro_3_N_sf"/>
</dbReference>
<evidence type="ECO:0000256" key="7">
    <source>
        <dbReference type="RuleBase" id="RU361161"/>
    </source>
</evidence>
<evidence type="ECO:0000313" key="12">
    <source>
        <dbReference type="Proteomes" id="UP000319143"/>
    </source>
</evidence>
<evidence type="ECO:0000313" key="11">
    <source>
        <dbReference type="EMBL" id="TWU33683.1"/>
    </source>
</evidence>
<organism evidence="11 12">
    <name type="scientific">Novipirellula artificiosorum</name>
    <dbReference type="NCBI Taxonomy" id="2528016"/>
    <lineage>
        <taxon>Bacteria</taxon>
        <taxon>Pseudomonadati</taxon>
        <taxon>Planctomycetota</taxon>
        <taxon>Planctomycetia</taxon>
        <taxon>Pirellulales</taxon>
        <taxon>Pirellulaceae</taxon>
        <taxon>Novipirellula</taxon>
    </lineage>
</organism>
<dbReference type="SUPFAM" id="SSF51445">
    <property type="entry name" value="(Trans)glycosidases"/>
    <property type="match status" value="1"/>
</dbReference>
<keyword evidence="12" id="KW-1185">Reference proteome</keyword>
<keyword evidence="5 7" id="KW-0378">Hydrolase</keyword>
<name>A0A5C6D960_9BACT</name>
<evidence type="ECO:0000256" key="2">
    <source>
        <dbReference type="ARBA" id="ARBA00005336"/>
    </source>
</evidence>
<dbReference type="SUPFAM" id="SSF52279">
    <property type="entry name" value="Beta-D-glucan exohydrolase, C-terminal domain"/>
    <property type="match status" value="1"/>
</dbReference>
<comment type="catalytic activity">
    <reaction evidence="1">
        <text>Hydrolysis of terminal, non-reducing beta-D-glucosyl residues with release of beta-D-glucose.</text>
        <dbReference type="EC" id="3.2.1.21"/>
    </reaction>
</comment>
<dbReference type="EMBL" id="SJPV01000009">
    <property type="protein sequence ID" value="TWU33683.1"/>
    <property type="molecule type" value="Genomic_DNA"/>
</dbReference>
<dbReference type="InterPro" id="IPR017853">
    <property type="entry name" value="GH"/>
</dbReference>
<dbReference type="InterPro" id="IPR001764">
    <property type="entry name" value="Glyco_hydro_3_N"/>
</dbReference>
<dbReference type="InterPro" id="IPR036881">
    <property type="entry name" value="Glyco_hydro_3_C_sf"/>
</dbReference>
<reference evidence="11 12" key="1">
    <citation type="submission" date="2019-02" db="EMBL/GenBank/DDBJ databases">
        <title>Deep-cultivation of Planctomycetes and their phenomic and genomic characterization uncovers novel biology.</title>
        <authorList>
            <person name="Wiegand S."/>
            <person name="Jogler M."/>
            <person name="Boedeker C."/>
            <person name="Pinto D."/>
            <person name="Vollmers J."/>
            <person name="Rivas-Marin E."/>
            <person name="Kohn T."/>
            <person name="Peeters S.H."/>
            <person name="Heuer A."/>
            <person name="Rast P."/>
            <person name="Oberbeckmann S."/>
            <person name="Bunk B."/>
            <person name="Jeske O."/>
            <person name="Meyerdierks A."/>
            <person name="Storesund J.E."/>
            <person name="Kallscheuer N."/>
            <person name="Luecker S."/>
            <person name="Lage O.M."/>
            <person name="Pohl T."/>
            <person name="Merkel B.J."/>
            <person name="Hornburger P."/>
            <person name="Mueller R.-W."/>
            <person name="Bruemmer F."/>
            <person name="Labrenz M."/>
            <person name="Spormann A.M."/>
            <person name="Op Den Camp H."/>
            <person name="Overmann J."/>
            <person name="Amann R."/>
            <person name="Jetten M.S.M."/>
            <person name="Mascher T."/>
            <person name="Medema M.H."/>
            <person name="Devos D.P."/>
            <person name="Kaster A.-K."/>
            <person name="Ovreas L."/>
            <person name="Rohde M."/>
            <person name="Galperin M.Y."/>
            <person name="Jogler C."/>
        </authorList>
    </citation>
    <scope>NUCLEOTIDE SEQUENCE [LARGE SCALE GENOMIC DNA]</scope>
    <source>
        <strain evidence="11 12">Poly41</strain>
    </source>
</reference>
<dbReference type="Pfam" id="PF01915">
    <property type="entry name" value="Glyco_hydro_3_C"/>
    <property type="match status" value="1"/>
</dbReference>
<proteinExistence type="inferred from homology"/>
<dbReference type="FunFam" id="3.40.50.1700:FF:000002">
    <property type="entry name" value="Glycosyl hydrolase family protein"/>
    <property type="match status" value="1"/>
</dbReference>
<feature type="chain" id="PRO_5022796813" description="beta-glucosidase" evidence="8">
    <location>
        <begin position="28"/>
        <end position="625"/>
    </location>
</feature>
<evidence type="ECO:0000259" key="9">
    <source>
        <dbReference type="Pfam" id="PF00933"/>
    </source>
</evidence>
<comment type="similarity">
    <text evidence="2 7">Belongs to the glycosyl hydrolase 3 family.</text>
</comment>
<evidence type="ECO:0000256" key="3">
    <source>
        <dbReference type="ARBA" id="ARBA00012744"/>
    </source>
</evidence>
<protein>
    <recommendedName>
        <fullName evidence="3">beta-glucosidase</fullName>
        <ecNumber evidence="3">3.2.1.21</ecNumber>
    </recommendedName>
</protein>
<sequence precursor="true">MSNHLTLRQFAAAIFFVSIPLASIATADEGQELFLAFDVQAKKVVSEMTLEEKVGQMCQPDQAFLKEPSDIGKYFLGSLLSGGGSGPKDKAKYTLEGWTDMVDGYQREALKTRLGIPLLYGVDAVHGHNNIPGAVIFPHNIGLGCTRNSQLVEQISRVTAKEVRATGINWDFAPCVAVPRDERWGRTYEGFSESPDVVKVLGAASTRGLQGGSLSDPLSVAACAKHFIGDGGTAYRSAERDGKLGMDQGDTRCDEETLRRVHLPGYLTTLREGVATVMPSYSSWNGQKCTGRKDLLTDLLKTELGFNGFLISDYNAIDQLAPDPKNPDYKTCIELAINAGIDMVMLTDKYQDYCRMLPELVREGRVPLSRIDDAVIRILRVKYAMGLMDKDRSPLADRTLHDTVGSDPHRAVARQAVRESLVLLKNDHGILPLSKSTQRIHVAGVGGNDLGMQCGGWTTDWQGSMGNHVPGGTTLLDAIKQTVSQDTHVTYSADGSGAENADVGVVVIGEKPYAEFMGDSIELSLDAEQLQTLANMKEANIPLVVVLLSGRPVILGDMLDSSTALIAAWLPGSEGQGVADVLFGDFKPTGKLSFSWPKSVAQLPLNLDDDDAAPLYPFGFGLTYE</sequence>
<dbReference type="PRINTS" id="PR00133">
    <property type="entry name" value="GLHYDRLASE3"/>
</dbReference>
<feature type="domain" description="Glycoside hydrolase family 3 N-terminal" evidence="9">
    <location>
        <begin position="49"/>
        <end position="381"/>
    </location>
</feature>
<dbReference type="InterPro" id="IPR019800">
    <property type="entry name" value="Glyco_hydro_3_AS"/>
</dbReference>
<dbReference type="Gene3D" id="3.40.50.1700">
    <property type="entry name" value="Glycoside hydrolase family 3 C-terminal domain"/>
    <property type="match status" value="1"/>
</dbReference>
<comment type="caution">
    <text evidence="11">The sequence shown here is derived from an EMBL/GenBank/DDBJ whole genome shotgun (WGS) entry which is preliminary data.</text>
</comment>
<dbReference type="Gene3D" id="3.20.20.300">
    <property type="entry name" value="Glycoside hydrolase, family 3, N-terminal domain"/>
    <property type="match status" value="1"/>
</dbReference>
<evidence type="ECO:0000256" key="4">
    <source>
        <dbReference type="ARBA" id="ARBA00022729"/>
    </source>
</evidence>
<dbReference type="PROSITE" id="PS00775">
    <property type="entry name" value="GLYCOSYL_HYDROL_F3"/>
    <property type="match status" value="1"/>
</dbReference>
<dbReference type="Pfam" id="PF00933">
    <property type="entry name" value="Glyco_hydro_3"/>
    <property type="match status" value="1"/>
</dbReference>
<dbReference type="PANTHER" id="PTHR30620:SF16">
    <property type="entry name" value="LYSOSOMAL BETA GLUCOSIDASE"/>
    <property type="match status" value="1"/>
</dbReference>
<evidence type="ECO:0000256" key="6">
    <source>
        <dbReference type="ARBA" id="ARBA00023295"/>
    </source>
</evidence>
<gene>
    <name evidence="11" type="primary">bglX_2</name>
    <name evidence="11" type="ORF">Poly41_46790</name>
</gene>
<dbReference type="EC" id="3.2.1.21" evidence="3"/>
<dbReference type="PANTHER" id="PTHR30620">
    <property type="entry name" value="PERIPLASMIC BETA-GLUCOSIDASE-RELATED"/>
    <property type="match status" value="1"/>
</dbReference>
<keyword evidence="4 8" id="KW-0732">Signal</keyword>
<feature type="signal peptide" evidence="8">
    <location>
        <begin position="1"/>
        <end position="27"/>
    </location>
</feature>
<dbReference type="RefSeq" id="WP_146528997.1">
    <property type="nucleotide sequence ID" value="NZ_SJPV01000009.1"/>
</dbReference>
<dbReference type="AlphaFoldDB" id="A0A5C6D960"/>
<dbReference type="OrthoDB" id="9805821at2"/>
<evidence type="ECO:0000259" key="10">
    <source>
        <dbReference type="Pfam" id="PF01915"/>
    </source>
</evidence>